<keyword evidence="3" id="KW-1185">Reference proteome</keyword>
<proteinExistence type="predicted"/>
<dbReference type="EMBL" id="JAUZQC010000023">
    <property type="protein sequence ID" value="KAK5849886.1"/>
    <property type="molecule type" value="Genomic_DNA"/>
</dbReference>
<keyword evidence="1" id="KW-0732">Signal</keyword>
<evidence type="ECO:0000313" key="3">
    <source>
        <dbReference type="Proteomes" id="UP001346869"/>
    </source>
</evidence>
<dbReference type="Proteomes" id="UP001346869">
    <property type="component" value="Unassembled WGS sequence"/>
</dbReference>
<accession>A0AAN7WKU3</accession>
<organism evidence="2 3">
    <name type="scientific">Eleginops maclovinus</name>
    <name type="common">Patagonian blennie</name>
    <name type="synonym">Eleginus maclovinus</name>
    <dbReference type="NCBI Taxonomy" id="56733"/>
    <lineage>
        <taxon>Eukaryota</taxon>
        <taxon>Metazoa</taxon>
        <taxon>Chordata</taxon>
        <taxon>Craniata</taxon>
        <taxon>Vertebrata</taxon>
        <taxon>Euteleostomi</taxon>
        <taxon>Actinopterygii</taxon>
        <taxon>Neopterygii</taxon>
        <taxon>Teleostei</taxon>
        <taxon>Neoteleostei</taxon>
        <taxon>Acanthomorphata</taxon>
        <taxon>Eupercaria</taxon>
        <taxon>Perciformes</taxon>
        <taxon>Notothenioidei</taxon>
        <taxon>Eleginopidae</taxon>
        <taxon>Eleginops</taxon>
    </lineage>
</organism>
<evidence type="ECO:0000313" key="2">
    <source>
        <dbReference type="EMBL" id="KAK5849886.1"/>
    </source>
</evidence>
<protein>
    <submittedName>
        <fullName evidence="2">Uncharacterized protein</fullName>
    </submittedName>
</protein>
<name>A0AAN7WKU3_ELEMC</name>
<evidence type="ECO:0000256" key="1">
    <source>
        <dbReference type="SAM" id="SignalP"/>
    </source>
</evidence>
<comment type="caution">
    <text evidence="2">The sequence shown here is derived from an EMBL/GenBank/DDBJ whole genome shotgun (WGS) entry which is preliminary data.</text>
</comment>
<feature type="chain" id="PRO_5042919972" evidence="1">
    <location>
        <begin position="44"/>
        <end position="86"/>
    </location>
</feature>
<sequence length="86" mass="9494">MCLLVREHKVDDPSTPCRGPPGGWLFSLGLWLLLPHLTPHVSPDSGVHGWMDGSSTMIPRGPWVSEAQHSSAHFLQWRCQSSTCSC</sequence>
<reference evidence="2 3" key="2">
    <citation type="journal article" date="2023" name="Mol. Biol. Evol.">
        <title>Genomics of Secondarily Temperate Adaptation in the Only Non-Antarctic Icefish.</title>
        <authorList>
            <person name="Rivera-Colon A.G."/>
            <person name="Rayamajhi N."/>
            <person name="Minhas B.F."/>
            <person name="Madrigal G."/>
            <person name="Bilyk K.T."/>
            <person name="Yoon V."/>
            <person name="Hune M."/>
            <person name="Gregory S."/>
            <person name="Cheng C.H.C."/>
            <person name="Catchen J.M."/>
        </authorList>
    </citation>
    <scope>NUCLEOTIDE SEQUENCE [LARGE SCALE GENOMIC DNA]</scope>
    <source>
        <strain evidence="2">JMC-PN-2008</strain>
    </source>
</reference>
<dbReference type="AlphaFoldDB" id="A0AAN7WKU3"/>
<reference evidence="2 3" key="1">
    <citation type="journal article" date="2023" name="Genes (Basel)">
        <title>Chromosome-Level Genome Assembly and Circadian Gene Repertoire of the Patagonia Blennie Eleginops maclovinus-The Closest Ancestral Proxy of Antarctic Cryonotothenioids.</title>
        <authorList>
            <person name="Cheng C.C."/>
            <person name="Rivera-Colon A.G."/>
            <person name="Minhas B.F."/>
            <person name="Wilson L."/>
            <person name="Rayamajhi N."/>
            <person name="Vargas-Chacoff L."/>
            <person name="Catchen J.M."/>
        </authorList>
    </citation>
    <scope>NUCLEOTIDE SEQUENCE [LARGE SCALE GENOMIC DNA]</scope>
    <source>
        <strain evidence="2">JMC-PN-2008</strain>
    </source>
</reference>
<feature type="signal peptide" evidence="1">
    <location>
        <begin position="1"/>
        <end position="43"/>
    </location>
</feature>
<gene>
    <name evidence="2" type="ORF">PBY51_014185</name>
</gene>